<keyword evidence="3" id="KW-1185">Reference proteome</keyword>
<feature type="transmembrane region" description="Helical" evidence="1">
    <location>
        <begin position="175"/>
        <end position="197"/>
    </location>
</feature>
<keyword evidence="1" id="KW-0812">Transmembrane</keyword>
<feature type="transmembrane region" description="Helical" evidence="1">
    <location>
        <begin position="7"/>
        <end position="29"/>
    </location>
</feature>
<name>A0A9J5Z6X8_SOLCO</name>
<keyword evidence="1" id="KW-1133">Transmembrane helix</keyword>
<comment type="caution">
    <text evidence="2">The sequence shown here is derived from an EMBL/GenBank/DDBJ whole genome shotgun (WGS) entry which is preliminary data.</text>
</comment>
<evidence type="ECO:0000313" key="2">
    <source>
        <dbReference type="EMBL" id="KAG5607696.1"/>
    </source>
</evidence>
<evidence type="ECO:0000313" key="3">
    <source>
        <dbReference type="Proteomes" id="UP000824120"/>
    </source>
</evidence>
<sequence>MDRAKPLLFVLFFLFYGLVYQVTLYLFPLPFHFLEFFKSQYVQKVMTYILLAIPPSLMLACNIKYKNKLSNHVIHFLISGKNDFTFACISSWFQLGRYLFYEEDLALVVFISNVFFIFIIFLDQFVEREDTPQKKKKDTNKAIMLVNKIVKRCIYGVLVLLYLRRMFKTDYLPFPLLGCIIPLIPAIMGGYLIVCCYKDLPIIPVVKIQDDKEMHLE</sequence>
<feature type="transmembrane region" description="Helical" evidence="1">
    <location>
        <begin position="73"/>
        <end position="93"/>
    </location>
</feature>
<feature type="transmembrane region" description="Helical" evidence="1">
    <location>
        <begin position="105"/>
        <end position="122"/>
    </location>
</feature>
<protein>
    <submittedName>
        <fullName evidence="2">Uncharacterized protein</fullName>
    </submittedName>
</protein>
<accession>A0A9J5Z6X8</accession>
<dbReference type="EMBL" id="JACXVP010000005">
    <property type="protein sequence ID" value="KAG5607696.1"/>
    <property type="molecule type" value="Genomic_DNA"/>
</dbReference>
<keyword evidence="1" id="KW-0472">Membrane</keyword>
<reference evidence="2 3" key="1">
    <citation type="submission" date="2020-09" db="EMBL/GenBank/DDBJ databases">
        <title>De no assembly of potato wild relative species, Solanum commersonii.</title>
        <authorList>
            <person name="Cho K."/>
        </authorList>
    </citation>
    <scope>NUCLEOTIDE SEQUENCE [LARGE SCALE GENOMIC DNA]</scope>
    <source>
        <strain evidence="2">LZ3.2</strain>
        <tissue evidence="2">Leaf</tissue>
    </source>
</reference>
<dbReference type="Proteomes" id="UP000824120">
    <property type="component" value="Chromosome 5"/>
</dbReference>
<feature type="transmembrane region" description="Helical" evidence="1">
    <location>
        <begin position="142"/>
        <end position="163"/>
    </location>
</feature>
<dbReference type="AlphaFoldDB" id="A0A9J5Z6X8"/>
<proteinExistence type="predicted"/>
<feature type="transmembrane region" description="Helical" evidence="1">
    <location>
        <begin position="41"/>
        <end position="61"/>
    </location>
</feature>
<evidence type="ECO:0000256" key="1">
    <source>
        <dbReference type="SAM" id="Phobius"/>
    </source>
</evidence>
<dbReference type="OrthoDB" id="10425923at2759"/>
<gene>
    <name evidence="2" type="ORF">H5410_029188</name>
</gene>
<organism evidence="2 3">
    <name type="scientific">Solanum commersonii</name>
    <name type="common">Commerson's wild potato</name>
    <name type="synonym">Commerson's nightshade</name>
    <dbReference type="NCBI Taxonomy" id="4109"/>
    <lineage>
        <taxon>Eukaryota</taxon>
        <taxon>Viridiplantae</taxon>
        <taxon>Streptophyta</taxon>
        <taxon>Embryophyta</taxon>
        <taxon>Tracheophyta</taxon>
        <taxon>Spermatophyta</taxon>
        <taxon>Magnoliopsida</taxon>
        <taxon>eudicotyledons</taxon>
        <taxon>Gunneridae</taxon>
        <taxon>Pentapetalae</taxon>
        <taxon>asterids</taxon>
        <taxon>lamiids</taxon>
        <taxon>Solanales</taxon>
        <taxon>Solanaceae</taxon>
        <taxon>Solanoideae</taxon>
        <taxon>Solaneae</taxon>
        <taxon>Solanum</taxon>
    </lineage>
</organism>